<dbReference type="Proteomes" id="UP000204095">
    <property type="component" value="Segment"/>
</dbReference>
<organism evidence="1 2">
    <name type="scientific">Paramecium bursaria Chlorella virus FR483</name>
    <name type="common">PBCV-FR483</name>
    <dbReference type="NCBI Taxonomy" id="399781"/>
    <lineage>
        <taxon>Viruses</taxon>
        <taxon>Varidnaviria</taxon>
        <taxon>Bamfordvirae</taxon>
        <taxon>Nucleocytoviricota</taxon>
        <taxon>Megaviricetes</taxon>
        <taxon>Algavirales</taxon>
        <taxon>Phycodnaviridae</taxon>
        <taxon>Chlorovirus</taxon>
        <taxon>Chlorovirus conductrix</taxon>
        <taxon>Paramecium bursaria Chlorella virus A1</taxon>
    </lineage>
</organism>
<protein>
    <submittedName>
        <fullName evidence="1">Uncharacterized protein n675L</fullName>
    </submittedName>
</protein>
<organismHost>
    <name type="scientific">Paramecium bursaria</name>
    <dbReference type="NCBI Taxonomy" id="74790"/>
</organismHost>
<dbReference type="GeneID" id="5469874"/>
<reference evidence="1 2" key="1">
    <citation type="journal article" date="2007" name="Virology">
        <title>Sequence and annotation of the 314-kb MT325 and the 321-kb FR483 viruses that infect Chlorella Pbi.</title>
        <authorList>
            <person name="Fitzgerald L.A."/>
            <person name="Graves M.V."/>
            <person name="Li X."/>
            <person name="Feldblyum T."/>
            <person name="Hartigan J."/>
            <person name="Van Etten J.L."/>
        </authorList>
    </citation>
    <scope>NUCLEOTIDE SEQUENCE [LARGE SCALE GENOMIC DNA]</scope>
    <source>
        <strain evidence="1 2">FR483</strain>
    </source>
</reference>
<evidence type="ECO:0000313" key="2">
    <source>
        <dbReference type="Proteomes" id="UP000204095"/>
    </source>
</evidence>
<proteinExistence type="predicted"/>
<accession>A7J829</accession>
<dbReference type="OrthoDB" id="39528at10239"/>
<dbReference type="KEGG" id="vg:5469874"/>
<dbReference type="RefSeq" id="YP_001426307.1">
    <property type="nucleotide sequence ID" value="NC_008603.1"/>
</dbReference>
<sequence>MVHNRVQMRSWDIKPVIIFRVVKVLLEELACNDVVRQGLSFSVEAVETVLRGNIHTIHESICSTLLVQIGELRVMAVGQILYSRRDILHVLSGIHPVSPRYLLSQARIHKVLYLVHLAITVHVPTIDDDGLVEEAILLAVSLLHRRIKQIQQKFLKGRNAIVNEAEAQRPGANDRI</sequence>
<name>A7J829_PBCVF</name>
<gene>
    <name evidence="1" type="primary">n675L</name>
    <name evidence="1" type="ORF">FR483_n675L</name>
</gene>
<dbReference type="EMBL" id="DQ890022">
    <property type="protein sequence ID" value="ABT15960.1"/>
    <property type="molecule type" value="Genomic_DNA"/>
</dbReference>
<evidence type="ECO:0000313" key="1">
    <source>
        <dbReference type="EMBL" id="ABT15960.1"/>
    </source>
</evidence>